<dbReference type="Pfam" id="PF00849">
    <property type="entry name" value="PseudoU_synth_2"/>
    <property type="match status" value="1"/>
</dbReference>
<dbReference type="InterPro" id="IPR050188">
    <property type="entry name" value="RluA_PseudoU_synthase"/>
</dbReference>
<dbReference type="AlphaFoldDB" id="K7YNV1"/>
<dbReference type="CDD" id="cd02869">
    <property type="entry name" value="PseudoU_synth_RluA_like"/>
    <property type="match status" value="1"/>
</dbReference>
<dbReference type="GO" id="GO:0003723">
    <property type="term" value="F:RNA binding"/>
    <property type="evidence" value="ECO:0007669"/>
    <property type="project" value="InterPro"/>
</dbReference>
<dbReference type="Proteomes" id="UP000010074">
    <property type="component" value="Chromosome"/>
</dbReference>
<dbReference type="GO" id="GO:0009982">
    <property type="term" value="F:pseudouridine synthase activity"/>
    <property type="evidence" value="ECO:0007669"/>
    <property type="project" value="InterPro"/>
</dbReference>
<dbReference type="SUPFAM" id="SSF55120">
    <property type="entry name" value="Pseudouridine synthase"/>
    <property type="match status" value="1"/>
</dbReference>
<organism evidence="3 4">
    <name type="scientific">Bdellovibrio bacteriovorus str. Tiberius</name>
    <dbReference type="NCBI Taxonomy" id="1069642"/>
    <lineage>
        <taxon>Bacteria</taxon>
        <taxon>Pseudomonadati</taxon>
        <taxon>Bdellovibrionota</taxon>
        <taxon>Bdellovibrionia</taxon>
        <taxon>Bdellovibrionales</taxon>
        <taxon>Pseudobdellovibrionaceae</taxon>
        <taxon>Bdellovibrio</taxon>
    </lineage>
</organism>
<dbReference type="Gene3D" id="3.30.2350.10">
    <property type="entry name" value="Pseudouridine synthase"/>
    <property type="match status" value="1"/>
</dbReference>
<dbReference type="GO" id="GO:0140098">
    <property type="term" value="F:catalytic activity, acting on RNA"/>
    <property type="evidence" value="ECO:0007669"/>
    <property type="project" value="UniProtKB-ARBA"/>
</dbReference>
<dbReference type="PANTHER" id="PTHR21600">
    <property type="entry name" value="MITOCHONDRIAL RNA PSEUDOURIDINE SYNTHASE"/>
    <property type="match status" value="1"/>
</dbReference>
<evidence type="ECO:0000313" key="4">
    <source>
        <dbReference type="Proteomes" id="UP000010074"/>
    </source>
</evidence>
<accession>K7YNV1</accession>
<dbReference type="RefSeq" id="WP_015090910.1">
    <property type="nucleotide sequence ID" value="NC_019567.1"/>
</dbReference>
<sequence>MIEILFEDAFFLAAAKPAGMPSQATVDKSRQDFFTALKNQLRNERGNDFYLALHHRLDRDTSGVMIFAKTKEANEPLADLFKTHKIQKTYLCLTKRTQKAADAWEVDNHLVEMKDTKLKKTKMVRTQSGGDRAYTKFRKLEVFPEALLIEAQPLTGRMHQIRVHLADRGMGIYGDDIYQAPKNPVAPRLMLHAHALEFTHPFTHEFVRIECAVPADMAQFMKTLTFHSKND</sequence>
<proteinExistence type="inferred from homology"/>
<dbReference type="EMBL" id="CP002930">
    <property type="protein sequence ID" value="AFY01461.1"/>
    <property type="molecule type" value="Genomic_DNA"/>
</dbReference>
<evidence type="ECO:0000259" key="2">
    <source>
        <dbReference type="Pfam" id="PF00849"/>
    </source>
</evidence>
<evidence type="ECO:0000256" key="1">
    <source>
        <dbReference type="ARBA" id="ARBA00010876"/>
    </source>
</evidence>
<dbReference type="InterPro" id="IPR020103">
    <property type="entry name" value="PsdUridine_synth_cat_dom_sf"/>
</dbReference>
<evidence type="ECO:0000313" key="3">
    <source>
        <dbReference type="EMBL" id="AFY01461.1"/>
    </source>
</evidence>
<dbReference type="HOGENOM" id="CLU_016902_11_2_7"/>
<dbReference type="PATRIC" id="fig|1069642.3.peg.1746"/>
<dbReference type="STRING" id="1069642.Bdt_1772"/>
<feature type="domain" description="Pseudouridine synthase RsuA/RluA-like" evidence="2">
    <location>
        <begin position="13"/>
        <end position="166"/>
    </location>
</feature>
<dbReference type="PANTHER" id="PTHR21600:SF87">
    <property type="entry name" value="RNA PSEUDOURIDYLATE SYNTHASE DOMAIN-CONTAINING PROTEIN 1"/>
    <property type="match status" value="1"/>
</dbReference>
<dbReference type="InterPro" id="IPR006145">
    <property type="entry name" value="PsdUridine_synth_RsuA/RluA"/>
</dbReference>
<dbReference type="KEGG" id="bbat:Bdt_1772"/>
<dbReference type="GO" id="GO:0000455">
    <property type="term" value="P:enzyme-directed rRNA pseudouridine synthesis"/>
    <property type="evidence" value="ECO:0007669"/>
    <property type="project" value="TreeGrafter"/>
</dbReference>
<gene>
    <name evidence="3" type="primary">rluC</name>
    <name evidence="3" type="ORF">Bdt_1772</name>
</gene>
<reference evidence="3 4" key="1">
    <citation type="journal article" date="2012" name="BMC Genomics">
        <title>Genome analysis of a simultaneously predatory and prey-independent, novel Bdellovibrio bacteriovorus from the River Tiber, supports in silico predictions of both ancient and recent lateral gene transfer from diverse bacteria.</title>
        <authorList>
            <person name="Hobley L."/>
            <person name="Lerner T.R."/>
            <person name="Williams L.E."/>
            <person name="Lambert C."/>
            <person name="Till R."/>
            <person name="Milner D.S."/>
            <person name="Basford S.M."/>
            <person name="Capeness M.J."/>
            <person name="Fenton A.K."/>
            <person name="Atterbury R.J."/>
            <person name="Harris M.A."/>
            <person name="Sockett R.E."/>
        </authorList>
    </citation>
    <scope>NUCLEOTIDE SEQUENCE [LARGE SCALE GENOMIC DNA]</scope>
    <source>
        <strain evidence="3 4">Tiberius</strain>
    </source>
</reference>
<protein>
    <submittedName>
        <fullName evidence="3">Ribosomal large subunit pseudouridine synthase C</fullName>
    </submittedName>
</protein>
<name>K7YNV1_BDEBC</name>
<dbReference type="OrthoDB" id="5289274at2"/>
<comment type="similarity">
    <text evidence="1">Belongs to the pseudouridine synthase RluA family.</text>
</comment>